<dbReference type="PANTHER" id="PTHR18896:SF76">
    <property type="entry name" value="PHOSPHOLIPASE"/>
    <property type="match status" value="1"/>
</dbReference>
<dbReference type="InterPro" id="IPR015679">
    <property type="entry name" value="PLipase_D_fam"/>
</dbReference>
<dbReference type="Pfam" id="PF13091">
    <property type="entry name" value="PLDc_2"/>
    <property type="match status" value="2"/>
</dbReference>
<dbReference type="InterPro" id="IPR001736">
    <property type="entry name" value="PLipase_D/transphosphatidylase"/>
</dbReference>
<dbReference type="InterPro" id="IPR025202">
    <property type="entry name" value="PLD-like_dom"/>
</dbReference>
<dbReference type="SMART" id="SM00155">
    <property type="entry name" value="PLDc"/>
    <property type="match status" value="2"/>
</dbReference>
<feature type="domain" description="PLD phosphodiesterase" evidence="5">
    <location>
        <begin position="364"/>
        <end position="391"/>
    </location>
</feature>
<keyword evidence="4" id="KW-0443">Lipid metabolism</keyword>
<dbReference type="CDD" id="cd09105">
    <property type="entry name" value="PLDc_vPLD1_2_like_2"/>
    <property type="match status" value="1"/>
</dbReference>
<organism evidence="6 7">
    <name type="scientific">Amycolatopsis heterodermiae</name>
    <dbReference type="NCBI Taxonomy" id="3110235"/>
    <lineage>
        <taxon>Bacteria</taxon>
        <taxon>Bacillati</taxon>
        <taxon>Actinomycetota</taxon>
        <taxon>Actinomycetes</taxon>
        <taxon>Pseudonocardiales</taxon>
        <taxon>Pseudonocardiaceae</taxon>
        <taxon>Amycolatopsis</taxon>
    </lineage>
</organism>
<dbReference type="PROSITE" id="PS50035">
    <property type="entry name" value="PLD"/>
    <property type="match status" value="2"/>
</dbReference>
<dbReference type="PANTHER" id="PTHR18896">
    <property type="entry name" value="PHOSPHOLIPASE D"/>
    <property type="match status" value="1"/>
</dbReference>
<dbReference type="Proteomes" id="UP001304298">
    <property type="component" value="Unassembled WGS sequence"/>
</dbReference>
<dbReference type="EMBL" id="JAYFSI010000007">
    <property type="protein sequence ID" value="MEA5363514.1"/>
    <property type="molecule type" value="Genomic_DNA"/>
</dbReference>
<sequence length="484" mass="53691">MTIFRTFLDKADERLGDGLEHVLCAHHRRRLRGLGWGDVLGRGGAADPFGGRAAVRDGNRVEVLIDGEESLPAIAEAIRRAKSHVHIANWHASADFRLTREPGAPTLRELLAETAGRGVGVRVLMWAGPPVPAFQPTRGLAKEQQRKLTEGTGVRCVLDSRERTMHCHHEKVVVVDDEVAFVGGVDFTALQGDRHDSPDHPPRDIGWHDLATRLEGPVVADVAGHFRHRWTEVAGEDLPEPKRSRPAGETRVQLLRTVPDGTYGFAPKGEFTILDGYLRALRSARRLIYLENQFLWSPEIAEVLLDKLRNPPDDRFRIVLLLPRKPSNGADTTRGQLGRLVDADDGAGRLLAATVSAHEGETAAPVYVHAKVGIVDDEWLTIGSANLNEHSLFNDTEVNIATDDRELVRTTRLRLWAEHLGRPMSEVDADPADVVDGLWRPLAQEQREREDRGERRTHRLVLLPGVSRRAGRLQGPLRGLLVDG</sequence>
<evidence type="ECO:0000313" key="6">
    <source>
        <dbReference type="EMBL" id="MEA5363514.1"/>
    </source>
</evidence>
<proteinExistence type="predicted"/>
<evidence type="ECO:0000259" key="5">
    <source>
        <dbReference type="PROSITE" id="PS50035"/>
    </source>
</evidence>
<evidence type="ECO:0000256" key="4">
    <source>
        <dbReference type="ARBA" id="ARBA00023098"/>
    </source>
</evidence>
<protein>
    <submittedName>
        <fullName evidence="6">Phospholipase D family protein</fullName>
    </submittedName>
</protein>
<comment type="caution">
    <text evidence="6">The sequence shown here is derived from an EMBL/GenBank/DDBJ whole genome shotgun (WGS) entry which is preliminary data.</text>
</comment>
<evidence type="ECO:0000313" key="7">
    <source>
        <dbReference type="Proteomes" id="UP001304298"/>
    </source>
</evidence>
<comment type="catalytic activity">
    <reaction evidence="1">
        <text>a 1,2-diacyl-sn-glycero-3-phosphocholine + H2O = a 1,2-diacyl-sn-glycero-3-phosphate + choline + H(+)</text>
        <dbReference type="Rhea" id="RHEA:14445"/>
        <dbReference type="ChEBI" id="CHEBI:15354"/>
        <dbReference type="ChEBI" id="CHEBI:15377"/>
        <dbReference type="ChEBI" id="CHEBI:15378"/>
        <dbReference type="ChEBI" id="CHEBI:57643"/>
        <dbReference type="ChEBI" id="CHEBI:58608"/>
        <dbReference type="EC" id="3.1.4.4"/>
    </reaction>
</comment>
<reference evidence="6 7" key="1">
    <citation type="submission" date="2023-12" db="EMBL/GenBank/DDBJ databases">
        <title>Amycolatopsis sp. V23-08.</title>
        <authorList>
            <person name="Somphong A."/>
        </authorList>
    </citation>
    <scope>NUCLEOTIDE SEQUENCE [LARGE SCALE GENOMIC DNA]</scope>
    <source>
        <strain evidence="6 7">V23-08</strain>
    </source>
</reference>
<dbReference type="CDD" id="cd09104">
    <property type="entry name" value="PLDc_vPLD1_2_like_1"/>
    <property type="match status" value="1"/>
</dbReference>
<keyword evidence="2" id="KW-0677">Repeat</keyword>
<dbReference type="Gene3D" id="3.30.870.10">
    <property type="entry name" value="Endonuclease Chain A"/>
    <property type="match status" value="2"/>
</dbReference>
<evidence type="ECO:0000256" key="2">
    <source>
        <dbReference type="ARBA" id="ARBA00022737"/>
    </source>
</evidence>
<keyword evidence="7" id="KW-1185">Reference proteome</keyword>
<dbReference type="RefSeq" id="WP_323331264.1">
    <property type="nucleotide sequence ID" value="NZ_JAYFSI010000007.1"/>
</dbReference>
<name>A0ABU5RD03_9PSEU</name>
<feature type="domain" description="PLD phosphodiesterase" evidence="5">
    <location>
        <begin position="164"/>
        <end position="191"/>
    </location>
</feature>
<evidence type="ECO:0000256" key="1">
    <source>
        <dbReference type="ARBA" id="ARBA00000798"/>
    </source>
</evidence>
<keyword evidence="3" id="KW-0378">Hydrolase</keyword>
<accession>A0ABU5RD03</accession>
<dbReference type="SUPFAM" id="SSF56024">
    <property type="entry name" value="Phospholipase D/nuclease"/>
    <property type="match status" value="2"/>
</dbReference>
<gene>
    <name evidence="6" type="ORF">VA596_28560</name>
</gene>
<evidence type="ECO:0000256" key="3">
    <source>
        <dbReference type="ARBA" id="ARBA00022801"/>
    </source>
</evidence>